<organism evidence="2 3">
    <name type="scientific">Ectocarpus siliculosus</name>
    <name type="common">Brown alga</name>
    <name type="synonym">Conferva siliculosa</name>
    <dbReference type="NCBI Taxonomy" id="2880"/>
    <lineage>
        <taxon>Eukaryota</taxon>
        <taxon>Sar</taxon>
        <taxon>Stramenopiles</taxon>
        <taxon>Ochrophyta</taxon>
        <taxon>PX clade</taxon>
        <taxon>Phaeophyceae</taxon>
        <taxon>Ectocarpales</taxon>
        <taxon>Ectocarpaceae</taxon>
        <taxon>Ectocarpus</taxon>
    </lineage>
</organism>
<dbReference type="OrthoDB" id="203723at2759"/>
<dbReference type="EMBL" id="FN649739">
    <property type="protein sequence ID" value="CBJ32215.1"/>
    <property type="molecule type" value="Genomic_DNA"/>
</dbReference>
<evidence type="ECO:0000313" key="3">
    <source>
        <dbReference type="Proteomes" id="UP000002630"/>
    </source>
</evidence>
<sequence>MAKFQPAVDILFHHILFHHARAPSKSLPLFPPLSLSLSLSIYLSLSRARPPPRSTPFSLYFATRIRPRKQEDQLPHPPAVDKSKMKISAILLVAGAALLAFTAAEESSPNERQLSGRGRGKRNRDSSSSDSSSDSSDDGCADPAQAILDLFDCFEAEDVPCVVAGYGPGFETYHNENLAATDLQFTEEFWTLSLLVLDFDFDVKFYKNLGSNQATVRYVQTVTTTDGVSVGAPSSTEYPFSYARDQHEHVIATLNDDCQVEKWDQYGDNQEQNDVFDATNAVICVIGASGLPIEDCDVTPPDEPEVAQ</sequence>
<reference evidence="2 3" key="1">
    <citation type="journal article" date="2010" name="Nature">
        <title>The Ectocarpus genome and the independent evolution of multicellularity in brown algae.</title>
        <authorList>
            <person name="Cock J.M."/>
            <person name="Sterck L."/>
            <person name="Rouze P."/>
            <person name="Scornet D."/>
            <person name="Allen A.E."/>
            <person name="Amoutzias G."/>
            <person name="Anthouard V."/>
            <person name="Artiguenave F."/>
            <person name="Aury J.M."/>
            <person name="Badger J.H."/>
            <person name="Beszteri B."/>
            <person name="Billiau K."/>
            <person name="Bonnet E."/>
            <person name="Bothwell J.H."/>
            <person name="Bowler C."/>
            <person name="Boyen C."/>
            <person name="Brownlee C."/>
            <person name="Carrano C.J."/>
            <person name="Charrier B."/>
            <person name="Cho G.Y."/>
            <person name="Coelho S.M."/>
            <person name="Collen J."/>
            <person name="Corre E."/>
            <person name="Da Silva C."/>
            <person name="Delage L."/>
            <person name="Delaroque N."/>
            <person name="Dittami S.M."/>
            <person name="Doulbeau S."/>
            <person name="Elias M."/>
            <person name="Farnham G."/>
            <person name="Gachon C.M."/>
            <person name="Gschloessl B."/>
            <person name="Heesch S."/>
            <person name="Jabbari K."/>
            <person name="Jubin C."/>
            <person name="Kawai H."/>
            <person name="Kimura K."/>
            <person name="Kloareg B."/>
            <person name="Kupper F.C."/>
            <person name="Lang D."/>
            <person name="Le Bail A."/>
            <person name="Leblanc C."/>
            <person name="Lerouge P."/>
            <person name="Lohr M."/>
            <person name="Lopez P.J."/>
            <person name="Martens C."/>
            <person name="Maumus F."/>
            <person name="Michel G."/>
            <person name="Miranda-Saavedra D."/>
            <person name="Morales J."/>
            <person name="Moreau H."/>
            <person name="Motomura T."/>
            <person name="Nagasato C."/>
            <person name="Napoli C.A."/>
            <person name="Nelson D.R."/>
            <person name="Nyvall-Collen P."/>
            <person name="Peters A.F."/>
            <person name="Pommier C."/>
            <person name="Potin P."/>
            <person name="Poulain J."/>
            <person name="Quesneville H."/>
            <person name="Read B."/>
            <person name="Rensing S.A."/>
            <person name="Ritter A."/>
            <person name="Rousvoal S."/>
            <person name="Samanta M."/>
            <person name="Samson G."/>
            <person name="Schroeder D.C."/>
            <person name="Segurens B."/>
            <person name="Strittmatter M."/>
            <person name="Tonon T."/>
            <person name="Tregear J.W."/>
            <person name="Valentin K."/>
            <person name="von Dassow P."/>
            <person name="Yamagishi T."/>
            <person name="Van de Peer Y."/>
            <person name="Wincker P."/>
        </authorList>
    </citation>
    <scope>NUCLEOTIDE SEQUENCE [LARGE SCALE GENOMIC DNA]</scope>
    <source>
        <strain evidence="3">Ec32 / CCAP1310/4</strain>
    </source>
</reference>
<evidence type="ECO:0000256" key="1">
    <source>
        <dbReference type="SAM" id="MobiDB-lite"/>
    </source>
</evidence>
<protein>
    <submittedName>
        <fullName evidence="2">Uncharacterized protein</fullName>
    </submittedName>
</protein>
<proteinExistence type="predicted"/>
<accession>D7FWX7</accession>
<keyword evidence="3" id="KW-1185">Reference proteome</keyword>
<dbReference type="eggNOG" id="ENOG502SU8J">
    <property type="taxonomic scope" value="Eukaryota"/>
</dbReference>
<dbReference type="Proteomes" id="UP000002630">
    <property type="component" value="Linkage Group LG14"/>
</dbReference>
<dbReference type="EMBL" id="FN648506">
    <property type="protein sequence ID" value="CBJ32215.1"/>
    <property type="molecule type" value="Genomic_DNA"/>
</dbReference>
<feature type="region of interest" description="Disordered" evidence="1">
    <location>
        <begin position="109"/>
        <end position="139"/>
    </location>
</feature>
<gene>
    <name evidence="2" type="ORF">Esi_0317_0029</name>
</gene>
<evidence type="ECO:0000313" key="2">
    <source>
        <dbReference type="EMBL" id="CBJ32215.1"/>
    </source>
</evidence>
<name>D7FWX7_ECTSI</name>
<dbReference type="InParanoid" id="D7FWX7"/>
<dbReference type="AlphaFoldDB" id="D7FWX7"/>